<dbReference type="Pfam" id="PF06912">
    <property type="entry name" value="DUF1275"/>
    <property type="match status" value="1"/>
</dbReference>
<evidence type="ECO:0000313" key="3">
    <source>
        <dbReference type="Proteomes" id="UP000035034"/>
    </source>
</evidence>
<reference evidence="2 3" key="1">
    <citation type="submission" date="2011-12" db="EMBL/GenBank/DDBJ databases">
        <title>Whole genome shotgun sequence of Gordonia effusa NBRC 100432.</title>
        <authorList>
            <person name="Yoshida I."/>
            <person name="Takarada H."/>
            <person name="Hosoyama A."/>
            <person name="Tsuchikane K."/>
            <person name="Katsumata H."/>
            <person name="Yamazaki S."/>
            <person name="Fujita N."/>
        </authorList>
    </citation>
    <scope>NUCLEOTIDE SEQUENCE [LARGE SCALE GENOMIC DNA]</scope>
    <source>
        <strain evidence="2 3">NBRC 100432</strain>
    </source>
</reference>
<feature type="transmembrane region" description="Helical" evidence="1">
    <location>
        <begin position="190"/>
        <end position="208"/>
    </location>
</feature>
<feature type="transmembrane region" description="Helical" evidence="1">
    <location>
        <begin position="9"/>
        <end position="36"/>
    </location>
</feature>
<dbReference type="AlphaFoldDB" id="H0QWJ7"/>
<gene>
    <name evidence="2" type="ORF">GOEFS_021_00250</name>
</gene>
<evidence type="ECO:0000313" key="2">
    <source>
        <dbReference type="EMBL" id="GAB17198.1"/>
    </source>
</evidence>
<accession>H0QWJ7</accession>
<dbReference type="STRING" id="1077974.GOEFS_021_00250"/>
<dbReference type="EMBL" id="BAEH01000021">
    <property type="protein sequence ID" value="GAB17198.1"/>
    <property type="molecule type" value="Genomic_DNA"/>
</dbReference>
<feature type="transmembrane region" description="Helical" evidence="1">
    <location>
        <begin position="161"/>
        <end position="184"/>
    </location>
</feature>
<feature type="transmembrane region" description="Helical" evidence="1">
    <location>
        <begin position="113"/>
        <end position="140"/>
    </location>
</feature>
<feature type="transmembrane region" description="Helical" evidence="1">
    <location>
        <begin position="85"/>
        <end position="107"/>
    </location>
</feature>
<feature type="transmembrane region" description="Helical" evidence="1">
    <location>
        <begin position="56"/>
        <end position="78"/>
    </location>
</feature>
<keyword evidence="1" id="KW-0812">Transmembrane</keyword>
<evidence type="ECO:0000256" key="1">
    <source>
        <dbReference type="SAM" id="Phobius"/>
    </source>
</evidence>
<dbReference type="PANTHER" id="PTHR37314">
    <property type="entry name" value="SLR0142 PROTEIN"/>
    <property type="match status" value="1"/>
</dbReference>
<dbReference type="PANTHER" id="PTHR37314:SF4">
    <property type="entry name" value="UPF0700 TRANSMEMBRANE PROTEIN YOAK"/>
    <property type="match status" value="1"/>
</dbReference>
<keyword evidence="3" id="KW-1185">Reference proteome</keyword>
<keyword evidence="1" id="KW-0472">Membrane</keyword>
<dbReference type="InterPro" id="IPR010699">
    <property type="entry name" value="DUF1275"/>
</dbReference>
<name>H0QWJ7_9ACTN</name>
<dbReference type="eggNOG" id="COG3619">
    <property type="taxonomic scope" value="Bacteria"/>
</dbReference>
<sequence>MQTIRPRELVLAVILTGTAGFLDAVGFLNLGGYFVSFMSGNTTRMSAEFIHGSWTSVGKAFGIIGLFIAGAVIGSVLARFGDGRVTVLASTTGVVGLSALATTAHWFPVPPILIVAVAMGILNATFLSNGEVSVGLTYMTGTLVKASQRLVDAFYGGPRWLWLRYFGLWLALALGALLGAWAYTQIGLDVLWFVFGALGLITVVTWRIRTQLAISDAD</sequence>
<dbReference type="OrthoDB" id="3544269at2"/>
<evidence type="ECO:0008006" key="4">
    <source>
        <dbReference type="Google" id="ProtNLM"/>
    </source>
</evidence>
<keyword evidence="1" id="KW-1133">Transmembrane helix</keyword>
<proteinExistence type="predicted"/>
<dbReference type="RefSeq" id="WP_007316536.1">
    <property type="nucleotide sequence ID" value="NZ_BAEH01000021.1"/>
</dbReference>
<dbReference type="Proteomes" id="UP000035034">
    <property type="component" value="Unassembled WGS sequence"/>
</dbReference>
<comment type="caution">
    <text evidence="2">The sequence shown here is derived from an EMBL/GenBank/DDBJ whole genome shotgun (WGS) entry which is preliminary data.</text>
</comment>
<organism evidence="2 3">
    <name type="scientific">Gordonia effusa NBRC 100432</name>
    <dbReference type="NCBI Taxonomy" id="1077974"/>
    <lineage>
        <taxon>Bacteria</taxon>
        <taxon>Bacillati</taxon>
        <taxon>Actinomycetota</taxon>
        <taxon>Actinomycetes</taxon>
        <taxon>Mycobacteriales</taxon>
        <taxon>Gordoniaceae</taxon>
        <taxon>Gordonia</taxon>
    </lineage>
</organism>
<protein>
    <recommendedName>
        <fullName evidence="4">DUF1275 family protein</fullName>
    </recommendedName>
</protein>